<dbReference type="PANTHER" id="PTHR31319">
    <property type="entry name" value="ZINC FINGER PROTEIN CONSTANS-LIKE 4"/>
    <property type="match status" value="1"/>
</dbReference>
<feature type="region of interest" description="Disordered" evidence="3">
    <location>
        <begin position="209"/>
        <end position="248"/>
    </location>
</feature>
<evidence type="ECO:0000313" key="5">
    <source>
        <dbReference type="EMBL" id="CAE0710431.1"/>
    </source>
</evidence>
<feature type="compositionally biased region" description="Basic residues" evidence="3">
    <location>
        <begin position="230"/>
        <end position="243"/>
    </location>
</feature>
<evidence type="ECO:0000313" key="6">
    <source>
        <dbReference type="EMBL" id="CAE0710432.1"/>
    </source>
</evidence>
<comment type="subcellular location">
    <subcellularLocation>
        <location evidence="1">Nucleus</location>
    </subcellularLocation>
</comment>
<feature type="compositionally biased region" description="Polar residues" evidence="3">
    <location>
        <begin position="530"/>
        <end position="550"/>
    </location>
</feature>
<reference evidence="5" key="1">
    <citation type="submission" date="2021-01" db="EMBL/GenBank/DDBJ databases">
        <authorList>
            <person name="Corre E."/>
            <person name="Pelletier E."/>
            <person name="Niang G."/>
            <person name="Scheremetjew M."/>
            <person name="Finn R."/>
            <person name="Kale V."/>
            <person name="Holt S."/>
            <person name="Cochrane G."/>
            <person name="Meng A."/>
            <person name="Brown T."/>
            <person name="Cohen L."/>
        </authorList>
    </citation>
    <scope>NUCLEOTIDE SEQUENCE</scope>
    <source>
        <strain evidence="5">10249 10 AB</strain>
    </source>
</reference>
<evidence type="ECO:0000313" key="7">
    <source>
        <dbReference type="EMBL" id="CAE0710434.1"/>
    </source>
</evidence>
<feature type="compositionally biased region" description="Polar residues" evidence="3">
    <location>
        <begin position="210"/>
        <end position="223"/>
    </location>
</feature>
<feature type="region of interest" description="Disordered" evidence="3">
    <location>
        <begin position="468"/>
        <end position="587"/>
    </location>
</feature>
<evidence type="ECO:0000256" key="1">
    <source>
        <dbReference type="ARBA" id="ARBA00004123"/>
    </source>
</evidence>
<dbReference type="EMBL" id="HBIX01004044">
    <property type="protein sequence ID" value="CAE0710432.1"/>
    <property type="molecule type" value="Transcribed_RNA"/>
</dbReference>
<accession>A0A6U9W9H7</accession>
<feature type="region of interest" description="Disordered" evidence="3">
    <location>
        <begin position="417"/>
        <end position="444"/>
    </location>
</feature>
<dbReference type="EMBL" id="HBIX01004043">
    <property type="protein sequence ID" value="CAE0710431.1"/>
    <property type="molecule type" value="Transcribed_RNA"/>
</dbReference>
<feature type="compositionally biased region" description="Polar residues" evidence="3">
    <location>
        <begin position="558"/>
        <end position="568"/>
    </location>
</feature>
<dbReference type="InterPro" id="IPR045281">
    <property type="entry name" value="CONSTANS-like"/>
</dbReference>
<feature type="compositionally biased region" description="Low complexity" evidence="3">
    <location>
        <begin position="569"/>
        <end position="586"/>
    </location>
</feature>
<dbReference type="InterPro" id="IPR010402">
    <property type="entry name" value="CCT_domain"/>
</dbReference>
<keyword evidence="2" id="KW-0539">Nucleus</keyword>
<proteinExistence type="predicted"/>
<dbReference type="PANTHER" id="PTHR31319:SF77">
    <property type="entry name" value="ZINC FINGER PROTEIN CONSTANS-LIKE 4"/>
    <property type="match status" value="1"/>
</dbReference>
<dbReference type="EMBL" id="HBIX01004046">
    <property type="protein sequence ID" value="CAE0710434.1"/>
    <property type="molecule type" value="Transcribed_RNA"/>
</dbReference>
<gene>
    <name evidence="5" type="ORF">PAUS00366_LOCUS3158</name>
    <name evidence="6" type="ORF">PAUS00366_LOCUS3159</name>
    <name evidence="7" type="ORF">PAUS00366_LOCUS3161</name>
</gene>
<name>A0A6U9W9H7_9STRA</name>
<organism evidence="5">
    <name type="scientific">Pseudo-nitzschia australis</name>
    <dbReference type="NCBI Taxonomy" id="44445"/>
    <lineage>
        <taxon>Eukaryota</taxon>
        <taxon>Sar</taxon>
        <taxon>Stramenopiles</taxon>
        <taxon>Ochrophyta</taxon>
        <taxon>Bacillariophyta</taxon>
        <taxon>Bacillariophyceae</taxon>
        <taxon>Bacillariophycidae</taxon>
        <taxon>Bacillariales</taxon>
        <taxon>Bacillariaceae</taxon>
        <taxon>Pseudo-nitzschia</taxon>
    </lineage>
</organism>
<evidence type="ECO:0000259" key="4">
    <source>
        <dbReference type="PROSITE" id="PS51017"/>
    </source>
</evidence>
<dbReference type="AlphaFoldDB" id="A0A6U9W9H7"/>
<feature type="domain" description="CCT" evidence="4">
    <location>
        <begin position="608"/>
        <end position="650"/>
    </location>
</feature>
<sequence>MTTVDNHHIVNSHSSVGAIQVTAQETSIKSEGGKVVVDEEIDSCEGEDYDEKKMFQVALVNSVMDTGGNGNGNMAQQVAPGEMSPRSKARYALRKRRRPGEEAGAALRMDSVGSNQPDVFTDFLNIPNDPLNELQHVQDNNGVSSISLPPIQLPLPTPSHTNVNINQELQQALSTGATAGRLPQPGIISKPPSTSPPTLLPSVLVPIPQPNRQHQSTMKSNLAYSAKPSGTKKKAPRKRKPKAQKITAKTKVAERLSIPVPNPLLAASTQPTHSSMNHCARQDAAVIQTSSVPCPLPVPSPLDVGSSIQVKAPQKAIYIPPFDPTMLTKVSETSVSRMDPPPIQTRTRVFSVDLDPSTFDFSDLSSIAGGNVDKASADSDLPIFHGRDRAFSFEVFNFAGGDDLLPNPVSSSSMLKAPSLGPVSVETPMSRPRGDSIIFDPASFQDGGIHEKNALEKARFKDLLQVAPPQQPLPHPANQRRVPSKSGGGITGTYSTSQSNNPLPLMLPPGPSHNASPMVAGQNRAPHPVHSNTTAAAGSKSRSMPSNATSGARIASSGRHTLSNSAQMATLPSSLSSGTGSSAQSPPTFQMELLNKDGRIGIYLPEARRLRIARFHAKRKMRIWRKRIKYDCRKKLADSRPRIKGRFVKRSDMD</sequence>
<dbReference type="Pfam" id="PF06203">
    <property type="entry name" value="CCT"/>
    <property type="match status" value="1"/>
</dbReference>
<evidence type="ECO:0000256" key="2">
    <source>
        <dbReference type="ARBA" id="ARBA00023242"/>
    </source>
</evidence>
<protein>
    <recommendedName>
        <fullName evidence="4">CCT domain-containing protein</fullName>
    </recommendedName>
</protein>
<dbReference type="GO" id="GO:0005634">
    <property type="term" value="C:nucleus"/>
    <property type="evidence" value="ECO:0007669"/>
    <property type="project" value="UniProtKB-SubCell"/>
</dbReference>
<dbReference type="PROSITE" id="PS51017">
    <property type="entry name" value="CCT"/>
    <property type="match status" value="1"/>
</dbReference>
<evidence type="ECO:0000256" key="3">
    <source>
        <dbReference type="SAM" id="MobiDB-lite"/>
    </source>
</evidence>
<feature type="compositionally biased region" description="Low complexity" evidence="3">
    <location>
        <begin position="492"/>
        <end position="504"/>
    </location>
</feature>